<evidence type="ECO:0000313" key="3">
    <source>
        <dbReference type="EMBL" id="KVM28649.1"/>
    </source>
</evidence>
<organism evidence="3 4">
    <name type="scientific">Burkholderia ubonensis</name>
    <dbReference type="NCBI Taxonomy" id="101571"/>
    <lineage>
        <taxon>Bacteria</taxon>
        <taxon>Pseudomonadati</taxon>
        <taxon>Pseudomonadota</taxon>
        <taxon>Betaproteobacteria</taxon>
        <taxon>Burkholderiales</taxon>
        <taxon>Burkholderiaceae</taxon>
        <taxon>Burkholderia</taxon>
        <taxon>Burkholderia cepacia complex</taxon>
    </lineage>
</organism>
<dbReference type="GO" id="GO:0015628">
    <property type="term" value="P:protein secretion by the type II secretion system"/>
    <property type="evidence" value="ECO:0007669"/>
    <property type="project" value="InterPro"/>
</dbReference>
<protein>
    <submittedName>
        <fullName evidence="3">General secretion pathway protein GspG</fullName>
    </submittedName>
</protein>
<proteinExistence type="predicted"/>
<feature type="transmembrane region" description="Helical" evidence="2">
    <location>
        <begin position="12"/>
        <end position="34"/>
    </location>
</feature>
<dbReference type="InterPro" id="IPR000983">
    <property type="entry name" value="Bac_GSPG_pilin"/>
</dbReference>
<dbReference type="InterPro" id="IPR012902">
    <property type="entry name" value="N_methyl_site"/>
</dbReference>
<keyword evidence="1" id="KW-0488">Methylation</keyword>
<dbReference type="Pfam" id="PF07963">
    <property type="entry name" value="N_methyl"/>
    <property type="match status" value="1"/>
</dbReference>
<evidence type="ECO:0000256" key="2">
    <source>
        <dbReference type="SAM" id="Phobius"/>
    </source>
</evidence>
<dbReference type="SUPFAM" id="SSF54523">
    <property type="entry name" value="Pili subunits"/>
    <property type="match status" value="1"/>
</dbReference>
<reference evidence="3 4" key="1">
    <citation type="submission" date="2015-11" db="EMBL/GenBank/DDBJ databases">
        <title>Expanding the genomic diversity of Burkholderia species for the development of highly accurate diagnostics.</title>
        <authorList>
            <person name="Sahl J."/>
            <person name="Keim P."/>
            <person name="Wagner D."/>
        </authorList>
    </citation>
    <scope>NUCLEOTIDE SEQUENCE [LARGE SCALE GENOMIC DNA]</scope>
    <source>
        <strain evidence="3 4">MSMB2058</strain>
    </source>
</reference>
<keyword evidence="2" id="KW-0812">Transmembrane</keyword>
<sequence length="163" mass="18358">MTSDRRDRSRGFTLIEILVALSILALLATVAFPLTELASRREREQELRRALREIRAAIDAYKRDADAGKIAVNADRSGYPPTLDALVEGVDDATDLSGERKLYFLRRIPRDPMCGCPDELPEKTWALRSYESSPQDPREGDDVFDVASKSSLEALDGTHYKDW</sequence>
<evidence type="ECO:0000313" key="4">
    <source>
        <dbReference type="Proteomes" id="UP000061665"/>
    </source>
</evidence>
<dbReference type="PRINTS" id="PR00813">
    <property type="entry name" value="BCTERIALGSPG"/>
</dbReference>
<dbReference type="EMBL" id="LOZE01000083">
    <property type="protein sequence ID" value="KVM28649.1"/>
    <property type="molecule type" value="Genomic_DNA"/>
</dbReference>
<keyword evidence="2" id="KW-1133">Transmembrane helix</keyword>
<name>A0AB73G053_9BURK</name>
<dbReference type="PROSITE" id="PS00409">
    <property type="entry name" value="PROKAR_NTER_METHYL"/>
    <property type="match status" value="1"/>
</dbReference>
<dbReference type="NCBIfam" id="TIGR02532">
    <property type="entry name" value="IV_pilin_GFxxxE"/>
    <property type="match status" value="1"/>
</dbReference>
<dbReference type="InterPro" id="IPR045584">
    <property type="entry name" value="Pilin-like"/>
</dbReference>
<gene>
    <name evidence="3" type="ORF">WJ53_09360</name>
</gene>
<keyword evidence="2" id="KW-0472">Membrane</keyword>
<evidence type="ECO:0000256" key="1">
    <source>
        <dbReference type="ARBA" id="ARBA00022481"/>
    </source>
</evidence>
<comment type="caution">
    <text evidence="3">The sequence shown here is derived from an EMBL/GenBank/DDBJ whole genome shotgun (WGS) entry which is preliminary data.</text>
</comment>
<accession>A0AB73G053</accession>
<dbReference type="Gene3D" id="3.30.700.10">
    <property type="entry name" value="Glycoprotein, Type 4 Pilin"/>
    <property type="match status" value="1"/>
</dbReference>
<dbReference type="Proteomes" id="UP000061665">
    <property type="component" value="Unassembled WGS sequence"/>
</dbReference>
<dbReference type="AlphaFoldDB" id="A0AB73G053"/>
<dbReference type="GO" id="GO:0015627">
    <property type="term" value="C:type II protein secretion system complex"/>
    <property type="evidence" value="ECO:0007669"/>
    <property type="project" value="InterPro"/>
</dbReference>
<dbReference type="RefSeq" id="WP_059726821.1">
    <property type="nucleotide sequence ID" value="NZ_LOYI01000113.1"/>
</dbReference>